<dbReference type="RefSeq" id="XP_007371900.1">
    <property type="nucleotide sequence ID" value="XM_007371838.1"/>
</dbReference>
<dbReference type="EMBL" id="JH719753">
    <property type="protein sequence ID" value="EJF55361.1"/>
    <property type="molecule type" value="Genomic_DNA"/>
</dbReference>
<evidence type="ECO:0000259" key="1">
    <source>
        <dbReference type="Pfam" id="PF20149"/>
    </source>
</evidence>
<evidence type="ECO:0000313" key="3">
    <source>
        <dbReference type="Proteomes" id="UP000053319"/>
    </source>
</evidence>
<name>R7SGT1_DICSQ</name>
<sequence length="105" mass="11436">MPQAKEKEMPMAMVALVGAAIHAALSEWKTGVHKPKPFSADAVADAYNEHIILLTGIKNKNLRAYHAMMHRLYREASGITPVPVQAIATGGDALEHIDFEGMDID</sequence>
<gene>
    <name evidence="2" type="ORF">DICSQDRAFT_176032</name>
</gene>
<dbReference type="Pfam" id="PF20149">
    <property type="entry name" value="DUF6532"/>
    <property type="match status" value="1"/>
</dbReference>
<dbReference type="InterPro" id="IPR045341">
    <property type="entry name" value="DUF6532"/>
</dbReference>
<protein>
    <recommendedName>
        <fullName evidence="1">DUF6532 domain-containing protein</fullName>
    </recommendedName>
</protein>
<dbReference type="OMA" id="AYNEHII"/>
<proteinExistence type="predicted"/>
<reference evidence="2 3" key="1">
    <citation type="journal article" date="2012" name="Science">
        <title>The Paleozoic origin of enzymatic lignin decomposition reconstructed from 31 fungal genomes.</title>
        <authorList>
            <person name="Floudas D."/>
            <person name="Binder M."/>
            <person name="Riley R."/>
            <person name="Barry K."/>
            <person name="Blanchette R.A."/>
            <person name="Henrissat B."/>
            <person name="Martinez A.T."/>
            <person name="Otillar R."/>
            <person name="Spatafora J.W."/>
            <person name="Yadav J.S."/>
            <person name="Aerts A."/>
            <person name="Benoit I."/>
            <person name="Boyd A."/>
            <person name="Carlson A."/>
            <person name="Copeland A."/>
            <person name="Coutinho P.M."/>
            <person name="de Vries R.P."/>
            <person name="Ferreira P."/>
            <person name="Findley K."/>
            <person name="Foster B."/>
            <person name="Gaskell J."/>
            <person name="Glotzer D."/>
            <person name="Gorecki P."/>
            <person name="Heitman J."/>
            <person name="Hesse C."/>
            <person name="Hori C."/>
            <person name="Igarashi K."/>
            <person name="Jurgens J.A."/>
            <person name="Kallen N."/>
            <person name="Kersten P."/>
            <person name="Kohler A."/>
            <person name="Kuees U."/>
            <person name="Kumar T.K.A."/>
            <person name="Kuo A."/>
            <person name="LaButti K."/>
            <person name="Larrondo L.F."/>
            <person name="Lindquist E."/>
            <person name="Ling A."/>
            <person name="Lombard V."/>
            <person name="Lucas S."/>
            <person name="Lundell T."/>
            <person name="Martin R."/>
            <person name="McLaughlin D.J."/>
            <person name="Morgenstern I."/>
            <person name="Morin E."/>
            <person name="Murat C."/>
            <person name="Nagy L.G."/>
            <person name="Nolan M."/>
            <person name="Ohm R.A."/>
            <person name="Patyshakuliyeva A."/>
            <person name="Rokas A."/>
            <person name="Ruiz-Duenas F.J."/>
            <person name="Sabat G."/>
            <person name="Salamov A."/>
            <person name="Samejima M."/>
            <person name="Schmutz J."/>
            <person name="Slot J.C."/>
            <person name="St John F."/>
            <person name="Stenlid J."/>
            <person name="Sun H."/>
            <person name="Sun S."/>
            <person name="Syed K."/>
            <person name="Tsang A."/>
            <person name="Wiebenga A."/>
            <person name="Young D."/>
            <person name="Pisabarro A."/>
            <person name="Eastwood D.C."/>
            <person name="Martin F."/>
            <person name="Cullen D."/>
            <person name="Grigoriev I.V."/>
            <person name="Hibbett D.S."/>
        </authorList>
    </citation>
    <scope>NUCLEOTIDE SEQUENCE [LARGE SCALE GENOMIC DNA]</scope>
    <source>
        <strain evidence="2 3">LYAD-421 SS1</strain>
    </source>
</reference>
<dbReference type="AlphaFoldDB" id="R7SGT1"/>
<dbReference type="HOGENOM" id="CLU_2236506_0_0_1"/>
<dbReference type="Proteomes" id="UP000053319">
    <property type="component" value="Unassembled WGS sequence"/>
</dbReference>
<dbReference type="KEGG" id="dsq:DICSQDRAFT_176032"/>
<evidence type="ECO:0000313" key="2">
    <source>
        <dbReference type="EMBL" id="EJF55361.1"/>
    </source>
</evidence>
<feature type="domain" description="DUF6532" evidence="1">
    <location>
        <begin position="7"/>
        <end position="55"/>
    </location>
</feature>
<organism evidence="2 3">
    <name type="scientific">Dichomitus squalens (strain LYAD-421)</name>
    <name type="common">Western red white-rot fungus</name>
    <dbReference type="NCBI Taxonomy" id="732165"/>
    <lineage>
        <taxon>Eukaryota</taxon>
        <taxon>Fungi</taxon>
        <taxon>Dikarya</taxon>
        <taxon>Basidiomycota</taxon>
        <taxon>Agaricomycotina</taxon>
        <taxon>Agaricomycetes</taxon>
        <taxon>Polyporales</taxon>
        <taxon>Polyporaceae</taxon>
        <taxon>Dichomitus</taxon>
    </lineage>
</organism>
<dbReference type="OrthoDB" id="3225557at2759"/>
<accession>R7SGT1</accession>
<dbReference type="GeneID" id="18840341"/>